<dbReference type="SUPFAM" id="SSF56801">
    <property type="entry name" value="Acetyl-CoA synthetase-like"/>
    <property type="match status" value="1"/>
</dbReference>
<proteinExistence type="predicted"/>
<protein>
    <recommendedName>
        <fullName evidence="1">AMP-dependent synthetase/ligase domain-containing protein</fullName>
    </recommendedName>
</protein>
<dbReference type="RefSeq" id="WP_171708211.1">
    <property type="nucleotide sequence ID" value="NZ_JAAVLW010000001.1"/>
</dbReference>
<dbReference type="Pfam" id="PF00501">
    <property type="entry name" value="AMP-binding"/>
    <property type="match status" value="1"/>
</dbReference>
<comment type="caution">
    <text evidence="2">The sequence shown here is derived from an EMBL/GenBank/DDBJ whole genome shotgun (WGS) entry which is preliminary data.</text>
</comment>
<evidence type="ECO:0000259" key="1">
    <source>
        <dbReference type="Pfam" id="PF00501"/>
    </source>
</evidence>
<keyword evidence="3" id="KW-1185">Reference proteome</keyword>
<dbReference type="Gene3D" id="3.40.50.12780">
    <property type="entry name" value="N-terminal domain of ligase-like"/>
    <property type="match status" value="1"/>
</dbReference>
<reference evidence="2 3" key="1">
    <citation type="submission" date="2020-03" db="EMBL/GenBank/DDBJ databases">
        <title>Bradyrhizobium diversity isolated from nodules of Muelleranthus trifoliolatus.</title>
        <authorList>
            <person name="Klepa M."/>
            <person name="Helene L."/>
            <person name="Hungria M."/>
        </authorList>
    </citation>
    <scope>NUCLEOTIDE SEQUENCE [LARGE SCALE GENOMIC DNA]</scope>
    <source>
        <strain evidence="2 3">WSM 1744</strain>
    </source>
</reference>
<evidence type="ECO:0000313" key="3">
    <source>
        <dbReference type="Proteomes" id="UP000528734"/>
    </source>
</evidence>
<gene>
    <name evidence="2" type="ORF">HCN50_03575</name>
</gene>
<accession>A0A7Y4H0G8</accession>
<name>A0A7Y4H0G8_9BRAD</name>
<dbReference type="Proteomes" id="UP000528734">
    <property type="component" value="Unassembled WGS sequence"/>
</dbReference>
<feature type="domain" description="AMP-dependent synthetase/ligase" evidence="1">
    <location>
        <begin position="28"/>
        <end position="72"/>
    </location>
</feature>
<dbReference type="AlphaFoldDB" id="A0A7Y4H0G8"/>
<dbReference type="InterPro" id="IPR042099">
    <property type="entry name" value="ANL_N_sf"/>
</dbReference>
<dbReference type="InterPro" id="IPR000873">
    <property type="entry name" value="AMP-dep_synth/lig_dom"/>
</dbReference>
<dbReference type="EMBL" id="JAAVLW010000001">
    <property type="protein sequence ID" value="NOJ45339.1"/>
    <property type="molecule type" value="Genomic_DNA"/>
</dbReference>
<organism evidence="2 3">
    <name type="scientific">Bradyrhizobium archetypum</name>
    <dbReference type="NCBI Taxonomy" id="2721160"/>
    <lineage>
        <taxon>Bacteria</taxon>
        <taxon>Pseudomonadati</taxon>
        <taxon>Pseudomonadota</taxon>
        <taxon>Alphaproteobacteria</taxon>
        <taxon>Hyphomicrobiales</taxon>
        <taxon>Nitrobacteraceae</taxon>
        <taxon>Bradyrhizobium</taxon>
    </lineage>
</organism>
<sequence>MAGLSSAIDIDEIAAGLPRRIHEVMADYVDKTPGQIALVEDGMAWSYGDLDRRVTEIANVLSSLGVRAGDRMLNSIKPRLTSYIRPPKIVVVAVLPGRSTDKTREHELAQCWRGDRVAARQPVKLQRRTHLT</sequence>
<evidence type="ECO:0000313" key="2">
    <source>
        <dbReference type="EMBL" id="NOJ45339.1"/>
    </source>
</evidence>